<dbReference type="Proteomes" id="UP000324897">
    <property type="component" value="Chromosome 4"/>
</dbReference>
<dbReference type="PANTHER" id="PTHR33186">
    <property type="entry name" value="OS10G0136150 PROTEIN-RELATED"/>
    <property type="match status" value="1"/>
</dbReference>
<accession>A0A5J9VWI9</accession>
<dbReference type="Gramene" id="TVU40792">
    <property type="protein sequence ID" value="TVU40792"/>
    <property type="gene ID" value="EJB05_14270"/>
</dbReference>
<reference evidence="1 2" key="1">
    <citation type="journal article" date="2019" name="Sci. Rep.">
        <title>A high-quality genome of Eragrostis curvula grass provides insights into Poaceae evolution and supports new strategies to enhance forage quality.</title>
        <authorList>
            <person name="Carballo J."/>
            <person name="Santos B.A.C.M."/>
            <person name="Zappacosta D."/>
            <person name="Garbus I."/>
            <person name="Selva J.P."/>
            <person name="Gallo C.A."/>
            <person name="Diaz A."/>
            <person name="Albertini E."/>
            <person name="Caccamo M."/>
            <person name="Echenique V."/>
        </authorList>
    </citation>
    <scope>NUCLEOTIDE SEQUENCE [LARGE SCALE GENOMIC DNA]</scope>
    <source>
        <strain evidence="2">cv. Victoria</strain>
        <tissue evidence="1">Leaf</tissue>
    </source>
</reference>
<evidence type="ECO:0008006" key="3">
    <source>
        <dbReference type="Google" id="ProtNLM"/>
    </source>
</evidence>
<keyword evidence="2" id="KW-1185">Reference proteome</keyword>
<protein>
    <recommendedName>
        <fullName evidence="3">F-box associated domain-containing protein</fullName>
    </recommendedName>
</protein>
<comment type="caution">
    <text evidence="1">The sequence shown here is derived from an EMBL/GenBank/DDBJ whole genome shotgun (WGS) entry which is preliminary data.</text>
</comment>
<sequence length="136" mass="15211">MFDPPHVYDTGSLLLPNEDGSLGLAGIRISTIYLWSMMENPQGVAGWIQSRVIELDKLCDIRHRYQVAVGGFAEGVGFLYMTTSDDVFTLDLKSGRVWKLSEPGEQFNELLHSWYGSKLPANLFGHFTIASEKTVI</sequence>
<proteinExistence type="predicted"/>
<dbReference type="EMBL" id="RWGY01000007">
    <property type="protein sequence ID" value="TVU40792.1"/>
    <property type="molecule type" value="Genomic_DNA"/>
</dbReference>
<evidence type="ECO:0000313" key="1">
    <source>
        <dbReference type="EMBL" id="TVU40792.1"/>
    </source>
</evidence>
<dbReference type="PANTHER" id="PTHR33186:SF28">
    <property type="entry name" value="F-BOX DOMAIN-CONTAINING PROTEIN"/>
    <property type="match status" value="1"/>
</dbReference>
<gene>
    <name evidence="1" type="ORF">EJB05_14270</name>
</gene>
<name>A0A5J9VWI9_9POAL</name>
<dbReference type="AlphaFoldDB" id="A0A5J9VWI9"/>
<organism evidence="1 2">
    <name type="scientific">Eragrostis curvula</name>
    <name type="common">weeping love grass</name>
    <dbReference type="NCBI Taxonomy" id="38414"/>
    <lineage>
        <taxon>Eukaryota</taxon>
        <taxon>Viridiplantae</taxon>
        <taxon>Streptophyta</taxon>
        <taxon>Embryophyta</taxon>
        <taxon>Tracheophyta</taxon>
        <taxon>Spermatophyta</taxon>
        <taxon>Magnoliopsida</taxon>
        <taxon>Liliopsida</taxon>
        <taxon>Poales</taxon>
        <taxon>Poaceae</taxon>
        <taxon>PACMAD clade</taxon>
        <taxon>Chloridoideae</taxon>
        <taxon>Eragrostideae</taxon>
        <taxon>Eragrostidinae</taxon>
        <taxon>Eragrostis</taxon>
    </lineage>
</organism>
<feature type="non-terminal residue" evidence="1">
    <location>
        <position position="1"/>
    </location>
</feature>
<evidence type="ECO:0000313" key="2">
    <source>
        <dbReference type="Proteomes" id="UP000324897"/>
    </source>
</evidence>